<dbReference type="AlphaFoldDB" id="A0AB34JJX6"/>
<dbReference type="GO" id="GO:0016192">
    <property type="term" value="P:vesicle-mediated transport"/>
    <property type="evidence" value="ECO:0007669"/>
    <property type="project" value="UniProtKB-ARBA"/>
</dbReference>
<dbReference type="SUPFAM" id="SSF48425">
    <property type="entry name" value="Sec7 domain"/>
    <property type="match status" value="1"/>
</dbReference>
<dbReference type="GO" id="GO:0032012">
    <property type="term" value="P:regulation of ARF protein signal transduction"/>
    <property type="evidence" value="ECO:0007669"/>
    <property type="project" value="InterPro"/>
</dbReference>
<dbReference type="InterPro" id="IPR035999">
    <property type="entry name" value="Sec7_dom_sf"/>
</dbReference>
<keyword evidence="3" id="KW-1185">Reference proteome</keyword>
<dbReference type="InterPro" id="IPR000904">
    <property type="entry name" value="Sec7_dom"/>
</dbReference>
<dbReference type="PROSITE" id="PS50190">
    <property type="entry name" value="SEC7"/>
    <property type="match status" value="1"/>
</dbReference>
<dbReference type="EMBL" id="JBGBPQ010000007">
    <property type="protein sequence ID" value="KAL1521278.1"/>
    <property type="molecule type" value="Genomic_DNA"/>
</dbReference>
<proteinExistence type="predicted"/>
<feature type="domain" description="SEC7" evidence="1">
    <location>
        <begin position="78"/>
        <end position="266"/>
    </location>
</feature>
<dbReference type="GO" id="GO:0005085">
    <property type="term" value="F:guanyl-nucleotide exchange factor activity"/>
    <property type="evidence" value="ECO:0007669"/>
    <property type="project" value="InterPro"/>
</dbReference>
<name>A0AB34JJX6_PRYPA</name>
<dbReference type="InterPro" id="IPR036047">
    <property type="entry name" value="F-box-like_dom_sf"/>
</dbReference>
<dbReference type="PANTHER" id="PTHR10663:SF388">
    <property type="entry name" value="GOLGI-SPECIFIC BREFELDIN A-RESISTANCE GUANINE NUCLEOTIDE EXCHANGE FACTOR 1"/>
    <property type="match status" value="1"/>
</dbReference>
<gene>
    <name evidence="2" type="ORF">AB1Y20_020947</name>
</gene>
<dbReference type="SUPFAM" id="SSF81383">
    <property type="entry name" value="F-box domain"/>
    <property type="match status" value="1"/>
</dbReference>
<dbReference type="Pfam" id="PF01369">
    <property type="entry name" value="Sec7"/>
    <property type="match status" value="1"/>
</dbReference>
<dbReference type="Proteomes" id="UP001515480">
    <property type="component" value="Unassembled WGS sequence"/>
</dbReference>
<sequence>MSLLDLLPDALLSDKILAQLPHTSLAAASATCRRLHTHSAELWAHHLHARWGPLQCREAAPLQLLRWLETSVRASLLERGVHFAMRSLADSGRLPPAEPNCPAWAPTAHRLLEWMPLREKRRIAAFVCADWHPNGFLPAFLRAFPLEAPDPETALRQLLVRFPFLPIDAGDGADRVIAAFAERYISLNGRQPSVFVSPSACTDDEARSSIHVLLYSIIMLNTDLHNPAISPKISEAEYQRSCRCCPELRLVRSEALSQIYAHISAHPLQIAPNIATVDSILRSSPAGETASPAQYSIYSSLLPSAEGHAARQRPHAVAVDWNVAYWNLVEMCAEARSAFRHRAAEAVHHATSRASIRRAGVLFVVTAVGIALVSATARGSTRGRPT</sequence>
<comment type="caution">
    <text evidence="2">The sequence shown here is derived from an EMBL/GenBank/DDBJ whole genome shotgun (WGS) entry which is preliminary data.</text>
</comment>
<dbReference type="PANTHER" id="PTHR10663">
    <property type="entry name" value="GUANYL-NUCLEOTIDE EXCHANGE FACTOR"/>
    <property type="match status" value="1"/>
</dbReference>
<dbReference type="GO" id="GO:0012505">
    <property type="term" value="C:endomembrane system"/>
    <property type="evidence" value="ECO:0007669"/>
    <property type="project" value="UniProtKB-ARBA"/>
</dbReference>
<evidence type="ECO:0000313" key="2">
    <source>
        <dbReference type="EMBL" id="KAL1521278.1"/>
    </source>
</evidence>
<reference evidence="2 3" key="1">
    <citation type="journal article" date="2024" name="Science">
        <title>Giant polyketide synthase enzymes in the biosynthesis of giant marine polyether toxins.</title>
        <authorList>
            <person name="Fallon T.R."/>
            <person name="Shende V.V."/>
            <person name="Wierzbicki I.H."/>
            <person name="Pendleton A.L."/>
            <person name="Watervoot N.F."/>
            <person name="Auber R.P."/>
            <person name="Gonzalez D.J."/>
            <person name="Wisecaver J.H."/>
            <person name="Moore B.S."/>
        </authorList>
    </citation>
    <scope>NUCLEOTIDE SEQUENCE [LARGE SCALE GENOMIC DNA]</scope>
    <source>
        <strain evidence="2 3">12B1</strain>
    </source>
</reference>
<dbReference type="SMART" id="SM00222">
    <property type="entry name" value="Sec7"/>
    <property type="match status" value="1"/>
</dbReference>
<organism evidence="2 3">
    <name type="scientific">Prymnesium parvum</name>
    <name type="common">Toxic golden alga</name>
    <dbReference type="NCBI Taxonomy" id="97485"/>
    <lineage>
        <taxon>Eukaryota</taxon>
        <taxon>Haptista</taxon>
        <taxon>Haptophyta</taxon>
        <taxon>Prymnesiophyceae</taxon>
        <taxon>Prymnesiales</taxon>
        <taxon>Prymnesiaceae</taxon>
        <taxon>Prymnesium</taxon>
    </lineage>
</organism>
<protein>
    <recommendedName>
        <fullName evidence="1">SEC7 domain-containing protein</fullName>
    </recommendedName>
</protein>
<accession>A0AB34JJX6</accession>
<dbReference type="GO" id="GO:0005737">
    <property type="term" value="C:cytoplasm"/>
    <property type="evidence" value="ECO:0007669"/>
    <property type="project" value="UniProtKB-ARBA"/>
</dbReference>
<dbReference type="Gene3D" id="1.10.1000.11">
    <property type="entry name" value="Arf Nucleotide-binding Site Opener,domain 2"/>
    <property type="match status" value="1"/>
</dbReference>
<dbReference type="InterPro" id="IPR023394">
    <property type="entry name" value="Sec7_C_sf"/>
</dbReference>
<evidence type="ECO:0000313" key="3">
    <source>
        <dbReference type="Proteomes" id="UP001515480"/>
    </source>
</evidence>
<evidence type="ECO:0000259" key="1">
    <source>
        <dbReference type="PROSITE" id="PS50190"/>
    </source>
</evidence>